<dbReference type="PhylomeDB" id="A9A6Y7"/>
<proteinExistence type="predicted"/>
<evidence type="ECO:0000313" key="1">
    <source>
        <dbReference type="EMBL" id="ABX01415.1"/>
    </source>
</evidence>
<dbReference type="EMBL" id="CP000867">
    <property type="protein sequence ID" value="ABX01415.1"/>
    <property type="molecule type" value="Genomic_DNA"/>
</dbReference>
<sequence length="611" mass="70831">MNPFKSKILLIIFIISFFSNVAAENINLENLESDDTYVYNYFEGFLDSYENTINKMIQNNITYINDSESVFKETIKLDLEIQNYEEYGINSSAKFAITPFYSFSENLNELSKLCLEMDKNIQLNTTNSKYFAKITGLKILDKIDVMNDNLDDISNISELKKDDEILMFDTSALEKSLDYLKLKITNNVEKIGNITPSSNLTIFVSPENPMIYENVSIYGTGLNGKGKIVIIGPENATENIVLANNYYSKSYSFEKAGTYELKLTQYGKESETIKLNVSKIPTKIIIEDNFEFPILKESTISGKVIDFYGNFVNSETIYFGNETLNLKNGIFEKIIYSDNEKLESYQLNFPETEEYLPSEKNISVNFSKSILDIKISIEKGKINLNEHCMIKGTFNEYEDDLTLNLWVNGEITETFNSKNNFEKEMIFNRTGVYDIFITYDGNEFYSFSKSNVITVTVTDNPAPILVVFQKIKFNWRILLLAAVLIVFSTKIPKLIGNIKNKNIKELQKYPNQKNDDVSYPEKTETVEKFVEKTVISEYSKLYTKFVKKYNIKQELTPNELLKYIRWQDLSIYHDLKKITNIHEKAIYGKEILDENTIKRFYKLVENIMEKL</sequence>
<protein>
    <recommendedName>
        <fullName evidence="2">DUF4129 domain-containing protein</fullName>
    </recommendedName>
</protein>
<gene>
    <name evidence="1" type="ordered locus">MmarC6_0598</name>
</gene>
<name>A9A6Y7_METM6</name>
<organism evidence="1">
    <name type="scientific">Methanococcus maripaludis (strain C6 / ATCC BAA-1332)</name>
    <dbReference type="NCBI Taxonomy" id="444158"/>
    <lineage>
        <taxon>Archaea</taxon>
        <taxon>Methanobacteriati</taxon>
        <taxon>Methanobacteriota</taxon>
        <taxon>Methanomada group</taxon>
        <taxon>Methanococci</taxon>
        <taxon>Methanococcales</taxon>
        <taxon>Methanococcaceae</taxon>
        <taxon>Methanococcus</taxon>
    </lineage>
</organism>
<dbReference type="AlphaFoldDB" id="A9A6Y7"/>
<dbReference type="HOGENOM" id="CLU_447336_0_0_2"/>
<accession>A9A6Y7</accession>
<dbReference type="eggNOG" id="arCOG02487">
    <property type="taxonomic scope" value="Archaea"/>
</dbReference>
<evidence type="ECO:0008006" key="2">
    <source>
        <dbReference type="Google" id="ProtNLM"/>
    </source>
</evidence>
<dbReference type="STRING" id="444158.MmarC6_0598"/>
<dbReference type="KEGG" id="mmx:MmarC6_0598"/>
<reference evidence="1" key="1">
    <citation type="submission" date="2007-10" db="EMBL/GenBank/DDBJ databases">
        <title>Complete sequence of Methanococcus maripaludis C6.</title>
        <authorList>
            <consortium name="US DOE Joint Genome Institute"/>
            <person name="Copeland A."/>
            <person name="Lucas S."/>
            <person name="Lapidus A."/>
            <person name="Barry K."/>
            <person name="Glavina del Rio T."/>
            <person name="Dalin E."/>
            <person name="Tice H."/>
            <person name="Pitluck S."/>
            <person name="Clum A."/>
            <person name="Schmutz J."/>
            <person name="Larimer F."/>
            <person name="Land M."/>
            <person name="Hauser L."/>
            <person name="Kyrpides N."/>
            <person name="Mikhailova N."/>
            <person name="Sieprawska-Lupa M."/>
            <person name="Whitman W.B."/>
            <person name="Richardson P."/>
        </authorList>
    </citation>
    <scope>NUCLEOTIDE SEQUENCE [LARGE SCALE GENOMIC DNA]</scope>
    <source>
        <strain evidence="1">C6</strain>
    </source>
</reference>
<dbReference type="OrthoDB" id="101276at2157"/>